<dbReference type="VEuPathDB" id="HostDB:ENSCPOG00000006004"/>
<dbReference type="GO" id="GO:0005524">
    <property type="term" value="F:ATP binding"/>
    <property type="evidence" value="ECO:0007669"/>
    <property type="project" value="UniProtKB-UniRule"/>
</dbReference>
<dbReference type="AlphaFoldDB" id="A0A286XG38"/>
<keyword evidence="4 12" id="KW-0808">Transferase</keyword>
<comment type="similarity">
    <text evidence="3 12">Belongs to the hexokinase family.</text>
</comment>
<reference evidence="14" key="3">
    <citation type="submission" date="2025-09" db="UniProtKB">
        <authorList>
            <consortium name="Ensembl"/>
        </authorList>
    </citation>
    <scope>IDENTIFICATION</scope>
    <source>
        <strain evidence="14">2N</strain>
    </source>
</reference>
<dbReference type="FunFam" id="3.30.420.40:FF:000805">
    <property type="entry name" value="Hexokinase-2"/>
    <property type="match status" value="1"/>
</dbReference>
<evidence type="ECO:0000256" key="10">
    <source>
        <dbReference type="ARBA" id="ARBA00047905"/>
    </source>
</evidence>
<comment type="pathway">
    <text evidence="2">Carbohydrate metabolism; hexose metabolism.</text>
</comment>
<dbReference type="EC" id="2.7.1.-" evidence="12"/>
<dbReference type="PANTHER" id="PTHR19443">
    <property type="entry name" value="HEXOKINASE"/>
    <property type="match status" value="1"/>
</dbReference>
<feature type="domain" description="Hexokinase N-terminal" evidence="13">
    <location>
        <begin position="8"/>
        <end position="183"/>
    </location>
</feature>
<evidence type="ECO:0000313" key="15">
    <source>
        <dbReference type="Proteomes" id="UP000005447"/>
    </source>
</evidence>
<evidence type="ECO:0000256" key="2">
    <source>
        <dbReference type="ARBA" id="ARBA00005028"/>
    </source>
</evidence>
<evidence type="ECO:0000256" key="3">
    <source>
        <dbReference type="ARBA" id="ARBA00009225"/>
    </source>
</evidence>
<dbReference type="InterPro" id="IPR043129">
    <property type="entry name" value="ATPase_NBD"/>
</dbReference>
<dbReference type="Gene3D" id="3.40.367.20">
    <property type="match status" value="1"/>
</dbReference>
<evidence type="ECO:0000256" key="12">
    <source>
        <dbReference type="RuleBase" id="RU362007"/>
    </source>
</evidence>
<dbReference type="Pfam" id="PF00349">
    <property type="entry name" value="Hexokinase_1"/>
    <property type="match status" value="1"/>
</dbReference>
<dbReference type="GO" id="GO:0005536">
    <property type="term" value="F:D-glucose binding"/>
    <property type="evidence" value="ECO:0007669"/>
    <property type="project" value="InterPro"/>
</dbReference>
<evidence type="ECO:0000259" key="13">
    <source>
        <dbReference type="Pfam" id="PF00349"/>
    </source>
</evidence>
<evidence type="ECO:0000256" key="4">
    <source>
        <dbReference type="ARBA" id="ARBA00022679"/>
    </source>
</evidence>
<evidence type="ECO:0000256" key="5">
    <source>
        <dbReference type="ARBA" id="ARBA00022741"/>
    </source>
</evidence>
<evidence type="ECO:0000256" key="7">
    <source>
        <dbReference type="ARBA" id="ARBA00022840"/>
    </source>
</evidence>
<dbReference type="GO" id="GO:0006096">
    <property type="term" value="P:glycolytic process"/>
    <property type="evidence" value="ECO:0007669"/>
    <property type="project" value="UniProtKB-KW"/>
</dbReference>
<dbReference type="Proteomes" id="UP000005447">
    <property type="component" value="Unassembled WGS sequence"/>
</dbReference>
<organism evidence="14 15">
    <name type="scientific">Cavia porcellus</name>
    <name type="common">Guinea pig</name>
    <dbReference type="NCBI Taxonomy" id="10141"/>
    <lineage>
        <taxon>Eukaryota</taxon>
        <taxon>Metazoa</taxon>
        <taxon>Chordata</taxon>
        <taxon>Craniata</taxon>
        <taxon>Vertebrata</taxon>
        <taxon>Euteleostomi</taxon>
        <taxon>Mammalia</taxon>
        <taxon>Eutheria</taxon>
        <taxon>Euarchontoglires</taxon>
        <taxon>Glires</taxon>
        <taxon>Rodentia</taxon>
        <taxon>Hystricomorpha</taxon>
        <taxon>Caviidae</taxon>
        <taxon>Cavia</taxon>
    </lineage>
</organism>
<evidence type="ECO:0000256" key="9">
    <source>
        <dbReference type="ARBA" id="ARBA00044613"/>
    </source>
</evidence>
<comment type="pathway">
    <text evidence="1">Carbohydrate degradation; glycolysis; D-glyceraldehyde 3-phosphate and glycerone phosphate from D-glucose: step 1/4.</text>
</comment>
<dbReference type="GO" id="GO:0005739">
    <property type="term" value="C:mitochondrion"/>
    <property type="evidence" value="ECO:0007669"/>
    <property type="project" value="TreeGrafter"/>
</dbReference>
<dbReference type="GeneTree" id="ENSGT00950000182787"/>
<name>A0A286XG38_CAVPO</name>
<reference evidence="14" key="2">
    <citation type="submission" date="2025-08" db="UniProtKB">
        <authorList>
            <consortium name="Ensembl"/>
        </authorList>
    </citation>
    <scope>IDENTIFICATION</scope>
    <source>
        <strain evidence="14">2N</strain>
    </source>
</reference>
<dbReference type="GO" id="GO:0001678">
    <property type="term" value="P:intracellular glucose homeostasis"/>
    <property type="evidence" value="ECO:0007669"/>
    <property type="project" value="InterPro"/>
</dbReference>
<evidence type="ECO:0000313" key="14">
    <source>
        <dbReference type="Ensembl" id="ENSCPOP00000024389.1"/>
    </source>
</evidence>
<dbReference type="EMBL" id="AAKN02021214">
    <property type="status" value="NOT_ANNOTATED_CDS"/>
    <property type="molecule type" value="Genomic_DNA"/>
</dbReference>
<sequence>MACPLQEIDKYLYAMRLSDETLLDIMARFKEEMRNGLSRDYNPTATVKMLPTFVRSIPDGSEKGDFIALDLGGSSFRILRVQVNHEKKQNVNMESEAYAVPENILHGSGSQLFDHVAECLGDFMDKREIKDKNLPVGITFSFPCRQSKIDEAILITWTKRFKASGVEGSDVVKLLSKAIKRRGD</sequence>
<gene>
    <name evidence="14" type="primary">HK1</name>
</gene>
<proteinExistence type="inferred from homology"/>
<dbReference type="GO" id="GO:0008865">
    <property type="term" value="F:fructokinase activity"/>
    <property type="evidence" value="ECO:0007669"/>
    <property type="project" value="TreeGrafter"/>
</dbReference>
<dbReference type="Bgee" id="ENSCPOG00000006004">
    <property type="expression patterns" value="Expressed in testis and 12 other cell types or tissues"/>
</dbReference>
<dbReference type="UniPathway" id="UPA00242"/>
<dbReference type="Gene3D" id="3.30.420.40">
    <property type="match status" value="1"/>
</dbReference>
<reference evidence="15" key="1">
    <citation type="journal article" date="2011" name="Nature">
        <title>A high-resolution map of human evolutionary constraint using 29 mammals.</title>
        <authorList>
            <person name="Lindblad-Toh K."/>
            <person name="Garber M."/>
            <person name="Zuk O."/>
            <person name="Lin M.F."/>
            <person name="Parker B.J."/>
            <person name="Washietl S."/>
            <person name="Kheradpour P."/>
            <person name="Ernst J."/>
            <person name="Jordan G."/>
            <person name="Mauceli E."/>
            <person name="Ward L.D."/>
            <person name="Lowe C.B."/>
            <person name="Holloway A.K."/>
            <person name="Clamp M."/>
            <person name="Gnerre S."/>
            <person name="Alfoldi J."/>
            <person name="Beal K."/>
            <person name="Chang J."/>
            <person name="Clawson H."/>
            <person name="Cuff J."/>
            <person name="Di Palma F."/>
            <person name="Fitzgerald S."/>
            <person name="Flicek P."/>
            <person name="Guttman M."/>
            <person name="Hubisz M.J."/>
            <person name="Jaffe D.B."/>
            <person name="Jungreis I."/>
            <person name="Kent W.J."/>
            <person name="Kostka D."/>
            <person name="Lara M."/>
            <person name="Martins A.L."/>
            <person name="Massingham T."/>
            <person name="Moltke I."/>
            <person name="Raney B.J."/>
            <person name="Rasmussen M.D."/>
            <person name="Robinson J."/>
            <person name="Stark A."/>
            <person name="Vilella A.J."/>
            <person name="Wen J."/>
            <person name="Xie X."/>
            <person name="Zody M.C."/>
            <person name="Baldwin J."/>
            <person name="Bloom T."/>
            <person name="Chin C.W."/>
            <person name="Heiman D."/>
            <person name="Nicol R."/>
            <person name="Nusbaum C."/>
            <person name="Young S."/>
            <person name="Wilkinson J."/>
            <person name="Worley K.C."/>
            <person name="Kovar C.L."/>
            <person name="Muzny D.M."/>
            <person name="Gibbs R.A."/>
            <person name="Cree A."/>
            <person name="Dihn H.H."/>
            <person name="Fowler G."/>
            <person name="Jhangiani S."/>
            <person name="Joshi V."/>
            <person name="Lee S."/>
            <person name="Lewis L.R."/>
            <person name="Nazareth L.V."/>
            <person name="Okwuonu G."/>
            <person name="Santibanez J."/>
            <person name="Warren W.C."/>
            <person name="Mardis E.R."/>
            <person name="Weinstock G.M."/>
            <person name="Wilson R.K."/>
            <person name="Delehaunty K."/>
            <person name="Dooling D."/>
            <person name="Fronik C."/>
            <person name="Fulton L."/>
            <person name="Fulton B."/>
            <person name="Graves T."/>
            <person name="Minx P."/>
            <person name="Sodergren E."/>
            <person name="Birney E."/>
            <person name="Margulies E.H."/>
            <person name="Herrero J."/>
            <person name="Green E.D."/>
            <person name="Haussler D."/>
            <person name="Siepel A."/>
            <person name="Goldman N."/>
            <person name="Pollard K.S."/>
            <person name="Pedersen J.S."/>
            <person name="Lander E.S."/>
            <person name="Kellis M."/>
        </authorList>
    </citation>
    <scope>NUCLEOTIDE SEQUENCE [LARGE SCALE GENOMIC DNA]</scope>
    <source>
        <strain evidence="15">2N</strain>
    </source>
</reference>
<dbReference type="PROSITE" id="PS51748">
    <property type="entry name" value="HEXOKINASE_2"/>
    <property type="match status" value="1"/>
</dbReference>
<comment type="catalytic activity">
    <reaction evidence="9">
        <text>a D-hexose + ATP = a D-hexose 6-phosphate + ADP + H(+)</text>
        <dbReference type="Rhea" id="RHEA:22740"/>
        <dbReference type="ChEBI" id="CHEBI:4194"/>
        <dbReference type="ChEBI" id="CHEBI:15378"/>
        <dbReference type="ChEBI" id="CHEBI:30616"/>
        <dbReference type="ChEBI" id="CHEBI:229467"/>
        <dbReference type="ChEBI" id="CHEBI:456216"/>
        <dbReference type="EC" id="2.7.1.1"/>
    </reaction>
    <physiologicalReaction direction="left-to-right" evidence="9">
        <dbReference type="Rhea" id="RHEA:22741"/>
    </physiologicalReaction>
</comment>
<keyword evidence="15" id="KW-1185">Reference proteome</keyword>
<dbReference type="InterPro" id="IPR001312">
    <property type="entry name" value="Hexokinase"/>
</dbReference>
<evidence type="ECO:0000256" key="8">
    <source>
        <dbReference type="ARBA" id="ARBA00023152"/>
    </source>
</evidence>
<evidence type="ECO:0000256" key="1">
    <source>
        <dbReference type="ARBA" id="ARBA00004888"/>
    </source>
</evidence>
<accession>A0A286XG38</accession>
<keyword evidence="5 12" id="KW-0547">Nucleotide-binding</keyword>
<protein>
    <recommendedName>
        <fullName evidence="12">Phosphotransferase</fullName>
        <ecNumber evidence="12">2.7.1.-</ecNumber>
    </recommendedName>
</protein>
<dbReference type="PRINTS" id="PR00475">
    <property type="entry name" value="HEXOKINASE"/>
</dbReference>
<dbReference type="Ensembl" id="ENSCPOT00000033171.1">
    <property type="protein sequence ID" value="ENSCPOP00000024389.1"/>
    <property type="gene ID" value="ENSCPOG00000006004.4"/>
</dbReference>
<evidence type="ECO:0000256" key="6">
    <source>
        <dbReference type="ARBA" id="ARBA00022777"/>
    </source>
</evidence>
<dbReference type="GO" id="GO:0004340">
    <property type="term" value="F:glucokinase activity"/>
    <property type="evidence" value="ECO:0007669"/>
    <property type="project" value="TreeGrafter"/>
</dbReference>
<dbReference type="SUPFAM" id="SSF53067">
    <property type="entry name" value="Actin-like ATPase domain"/>
    <property type="match status" value="1"/>
</dbReference>
<keyword evidence="6 12" id="KW-0418">Kinase</keyword>
<keyword evidence="7 12" id="KW-0067">ATP-binding</keyword>
<dbReference type="InterPro" id="IPR022672">
    <property type="entry name" value="Hexokinase_N"/>
</dbReference>
<keyword evidence="8 12" id="KW-0324">Glycolysis</keyword>
<evidence type="ECO:0000256" key="11">
    <source>
        <dbReference type="ARBA" id="ARBA00048160"/>
    </source>
</evidence>
<dbReference type="GO" id="GO:0006006">
    <property type="term" value="P:glucose metabolic process"/>
    <property type="evidence" value="ECO:0007669"/>
    <property type="project" value="TreeGrafter"/>
</dbReference>
<comment type="catalytic activity">
    <reaction evidence="11">
        <text>D-glucose + ATP = D-glucose 6-phosphate + ADP + H(+)</text>
        <dbReference type="Rhea" id="RHEA:17825"/>
        <dbReference type="ChEBI" id="CHEBI:4167"/>
        <dbReference type="ChEBI" id="CHEBI:15378"/>
        <dbReference type="ChEBI" id="CHEBI:30616"/>
        <dbReference type="ChEBI" id="CHEBI:61548"/>
        <dbReference type="ChEBI" id="CHEBI:456216"/>
        <dbReference type="EC" id="2.7.1.1"/>
    </reaction>
    <physiologicalReaction direction="left-to-right" evidence="11">
        <dbReference type="Rhea" id="RHEA:17826"/>
    </physiologicalReaction>
</comment>
<dbReference type="PANTHER" id="PTHR19443:SF4">
    <property type="entry name" value="HEXOKINASE-2"/>
    <property type="match status" value="1"/>
</dbReference>
<comment type="catalytic activity">
    <reaction evidence="10">
        <text>D-fructose + ATP = D-fructose 6-phosphate + ADP + H(+)</text>
        <dbReference type="Rhea" id="RHEA:16125"/>
        <dbReference type="ChEBI" id="CHEBI:15378"/>
        <dbReference type="ChEBI" id="CHEBI:30616"/>
        <dbReference type="ChEBI" id="CHEBI:37721"/>
        <dbReference type="ChEBI" id="CHEBI:61527"/>
        <dbReference type="ChEBI" id="CHEBI:456216"/>
        <dbReference type="EC" id="2.7.1.1"/>
    </reaction>
    <physiologicalReaction direction="left-to-right" evidence="10">
        <dbReference type="Rhea" id="RHEA:16126"/>
    </physiologicalReaction>
</comment>
<dbReference type="GO" id="GO:0005829">
    <property type="term" value="C:cytosol"/>
    <property type="evidence" value="ECO:0007669"/>
    <property type="project" value="TreeGrafter"/>
</dbReference>